<dbReference type="PANTHER" id="PTHR42776">
    <property type="entry name" value="SERINE PEPTIDASE S9 FAMILY MEMBER"/>
    <property type="match status" value="1"/>
</dbReference>
<organism evidence="3 4">
    <name type="scientific">Paractinoplanes bogorensis</name>
    <dbReference type="NCBI Taxonomy" id="1610840"/>
    <lineage>
        <taxon>Bacteria</taxon>
        <taxon>Bacillati</taxon>
        <taxon>Actinomycetota</taxon>
        <taxon>Actinomycetes</taxon>
        <taxon>Micromonosporales</taxon>
        <taxon>Micromonosporaceae</taxon>
        <taxon>Paractinoplanes</taxon>
    </lineage>
</organism>
<evidence type="ECO:0000313" key="3">
    <source>
        <dbReference type="EMBL" id="MBU2668147.1"/>
    </source>
</evidence>
<dbReference type="RefSeq" id="WP_215792391.1">
    <property type="nucleotide sequence ID" value="NZ_JAHKKG010000010.1"/>
</dbReference>
<evidence type="ECO:0000313" key="4">
    <source>
        <dbReference type="Proteomes" id="UP001519654"/>
    </source>
</evidence>
<dbReference type="InterPro" id="IPR001375">
    <property type="entry name" value="Peptidase_S9_cat"/>
</dbReference>
<proteinExistence type="predicted"/>
<keyword evidence="4" id="KW-1185">Reference proteome</keyword>
<sequence length="586" mass="63867">MTDKWFTTPRLRTVRPVRGRRTEAALLIEEGRAGTTGRIWPGGEGELLPFEVPLDAELTPDLRHVLMLDDDGGSEVGHLVARPVDGGPAVDLTPDREPYVLRGLDVGAESVLITAVDEAGFHAVLIPAARTVWSSPHEAWYARLSADGRTMCIDSTDHNPGVRRTAVTVVDVATGDTVAVLDDLPTGPVRATRFSPEPGDTRLLVSTERSGYARPAVWNYATGARTDLEPAGVEGELIPLDWHAATGRVLALHVDEGRHRLLVLDERDGRILDVVDEPGAYANPDVADVHDWQWASYFAPDGTLRVLRSRWDQPVQVVGLIDPAPVPPGVRLDSHMVTSADGSKVQVWWARPPGNKKCGTILEIHGGPNLVHVDEYSPTAQAWLDAGFAYAAVNYRGSVTFGRAFREGFWRAGVEPELADVRAALDFLREQGVARPESTFVTGASYGGHMTLQCLGRLPDDFAGGFAHVAMADWASAFDEMNPAVRGVWMTWVGGDAEAIARFSAITYVGQVRGSVWLNQGSRDTRTPGTQIQRYADALAAAGGDVVLHWFDAGHEPTGLDRERADHETMLALTRRTEKRQSWEDS</sequence>
<dbReference type="PANTHER" id="PTHR42776:SF27">
    <property type="entry name" value="DIPEPTIDYL PEPTIDASE FAMILY MEMBER 6"/>
    <property type="match status" value="1"/>
</dbReference>
<dbReference type="Proteomes" id="UP001519654">
    <property type="component" value="Unassembled WGS sequence"/>
</dbReference>
<name>A0ABS5YXH2_9ACTN</name>
<dbReference type="SUPFAM" id="SSF69322">
    <property type="entry name" value="Tricorn protease domain 2"/>
    <property type="match status" value="1"/>
</dbReference>
<dbReference type="Gene3D" id="3.40.50.1820">
    <property type="entry name" value="alpha/beta hydrolase"/>
    <property type="match status" value="1"/>
</dbReference>
<feature type="domain" description="Peptidase S9 prolyl oligopeptidase catalytic" evidence="2">
    <location>
        <begin position="379"/>
        <end position="569"/>
    </location>
</feature>
<evidence type="ECO:0000256" key="1">
    <source>
        <dbReference type="ARBA" id="ARBA00022801"/>
    </source>
</evidence>
<protein>
    <submittedName>
        <fullName evidence="3">Prolyl oligopeptidase family serine peptidase</fullName>
    </submittedName>
</protein>
<comment type="caution">
    <text evidence="3">The sequence shown here is derived from an EMBL/GenBank/DDBJ whole genome shotgun (WGS) entry which is preliminary data.</text>
</comment>
<gene>
    <name evidence="3" type="ORF">KOI35_32015</name>
</gene>
<reference evidence="3 4" key="1">
    <citation type="submission" date="2021-06" db="EMBL/GenBank/DDBJ databases">
        <title>Actinoplanes lichenicola sp. nov., and Actinoplanes ovalisporus sp. nov., isolated from lichen in Thailand.</title>
        <authorList>
            <person name="Saeng-In P."/>
            <person name="Kanchanasin P."/>
            <person name="Yuki M."/>
            <person name="Kudo T."/>
            <person name="Ohkuma M."/>
            <person name="Phongsopitanun W."/>
            <person name="Tanasupawat S."/>
        </authorList>
    </citation>
    <scope>NUCLEOTIDE SEQUENCE [LARGE SCALE GENOMIC DNA]</scope>
    <source>
        <strain evidence="3 4">NBRC 110975</strain>
    </source>
</reference>
<evidence type="ECO:0000259" key="2">
    <source>
        <dbReference type="Pfam" id="PF00326"/>
    </source>
</evidence>
<dbReference type="Pfam" id="PF00326">
    <property type="entry name" value="Peptidase_S9"/>
    <property type="match status" value="1"/>
</dbReference>
<dbReference type="EMBL" id="JAHKKG010000010">
    <property type="protein sequence ID" value="MBU2668147.1"/>
    <property type="molecule type" value="Genomic_DNA"/>
</dbReference>
<keyword evidence="1" id="KW-0378">Hydrolase</keyword>
<dbReference type="InterPro" id="IPR029058">
    <property type="entry name" value="AB_hydrolase_fold"/>
</dbReference>
<dbReference type="SUPFAM" id="SSF53474">
    <property type="entry name" value="alpha/beta-Hydrolases"/>
    <property type="match status" value="1"/>
</dbReference>
<accession>A0ABS5YXH2</accession>